<dbReference type="InterPro" id="IPR036701">
    <property type="entry name" value="RraB-like_sf"/>
</dbReference>
<feature type="domain" description="DUF695" evidence="1">
    <location>
        <begin position="13"/>
        <end position="145"/>
    </location>
</feature>
<dbReference type="SUPFAM" id="SSF89946">
    <property type="entry name" value="Hypothetical protein VC0424"/>
    <property type="match status" value="1"/>
</dbReference>
<dbReference type="EMBL" id="LRPY01000273">
    <property type="protein sequence ID" value="KXA13580.1"/>
    <property type="molecule type" value="Genomic_DNA"/>
</dbReference>
<evidence type="ECO:0000313" key="4">
    <source>
        <dbReference type="Proteomes" id="UP000070401"/>
    </source>
</evidence>
<evidence type="ECO:0000259" key="2">
    <source>
        <dbReference type="Pfam" id="PF06877"/>
    </source>
</evidence>
<proteinExistence type="predicted"/>
<dbReference type="PATRIC" id="fig|851.8.peg.2394"/>
<dbReference type="Proteomes" id="UP000070401">
    <property type="component" value="Unassembled WGS sequence"/>
</dbReference>
<dbReference type="Pfam" id="PF06877">
    <property type="entry name" value="RraB"/>
    <property type="match status" value="1"/>
</dbReference>
<dbReference type="AlphaFoldDB" id="A0A133NBC6"/>
<keyword evidence="4" id="KW-1185">Reference proteome</keyword>
<sequence>MNKLKQNFNEIKQNWNFYMCRVDDKTASIRLNLALSNIAPVEDYKHRISIFIKMNNPTDDGLSSNEEYPMLCDIEDEVIGRLETLEDIFAGTVKTQGRLELYIFTKNPEKSEELCKEAFKKFPDYQWKSYIDEDREWDFYFNFLYPDVYSYHAIMNRSVIENLTNQGDNLEKEREIGHWLYFSSEENINIATKKLEELGYKILSSKKLDNEKNYPYQLNISRMDNVIYSHVNQIVWELIEIAKHLDGYYDGWGCPITK</sequence>
<accession>A0A133NBC6</accession>
<comment type="caution">
    <text evidence="3">The sequence shown here is derived from an EMBL/GenBank/DDBJ whole genome shotgun (WGS) entry which is preliminary data.</text>
</comment>
<gene>
    <name evidence="3" type="ORF">HMPREF3221_02371</name>
</gene>
<dbReference type="STRING" id="1408287.GCA_000493815_01472"/>
<reference evidence="4" key="1">
    <citation type="submission" date="2016-01" db="EMBL/GenBank/DDBJ databases">
        <authorList>
            <person name="Mitreva M."/>
            <person name="Pepin K.H."/>
            <person name="Mihindukulasuriya K.A."/>
            <person name="Fulton R."/>
            <person name="Fronick C."/>
            <person name="O'Laughlin M."/>
            <person name="Miner T."/>
            <person name="Herter B."/>
            <person name="Rosa B.A."/>
            <person name="Cordes M."/>
            <person name="Tomlinson C."/>
            <person name="Wollam A."/>
            <person name="Palsikar V.B."/>
            <person name="Mardis E.R."/>
            <person name="Wilson R.K."/>
        </authorList>
    </citation>
    <scope>NUCLEOTIDE SEQUENCE [LARGE SCALE GENOMIC DNA]</scope>
    <source>
        <strain evidence="4">MJR7757B</strain>
    </source>
</reference>
<evidence type="ECO:0000313" key="3">
    <source>
        <dbReference type="EMBL" id="KXA13580.1"/>
    </source>
</evidence>
<feature type="domain" description="Regulator of ribonuclease activity B" evidence="2">
    <location>
        <begin position="154"/>
        <end position="254"/>
    </location>
</feature>
<dbReference type="Pfam" id="PF05117">
    <property type="entry name" value="DUF695"/>
    <property type="match status" value="1"/>
</dbReference>
<dbReference type="InterPro" id="IPR009671">
    <property type="entry name" value="RraB_dom"/>
</dbReference>
<evidence type="ECO:0000259" key="1">
    <source>
        <dbReference type="Pfam" id="PF05117"/>
    </source>
</evidence>
<dbReference type="InterPro" id="IPR016097">
    <property type="entry name" value="DUF695"/>
</dbReference>
<dbReference type="Gene3D" id="3.30.70.970">
    <property type="entry name" value="RraB-like"/>
    <property type="match status" value="1"/>
</dbReference>
<name>A0A133NBC6_FUSNU</name>
<organism evidence="3 4">
    <name type="scientific">Fusobacterium nucleatum</name>
    <dbReference type="NCBI Taxonomy" id="851"/>
    <lineage>
        <taxon>Bacteria</taxon>
        <taxon>Fusobacteriati</taxon>
        <taxon>Fusobacteriota</taxon>
        <taxon>Fusobacteriia</taxon>
        <taxon>Fusobacteriales</taxon>
        <taxon>Fusobacteriaceae</taxon>
        <taxon>Fusobacterium</taxon>
    </lineage>
</organism>
<protein>
    <submittedName>
        <fullName evidence="3">TIGR01619 family protein</fullName>
    </submittedName>
</protein>